<dbReference type="PANTHER" id="PTHR43317:SF1">
    <property type="entry name" value="THERMOSPERMINE SYNTHASE ACAULIS5"/>
    <property type="match status" value="1"/>
</dbReference>
<dbReference type="Gene3D" id="3.40.50.150">
    <property type="entry name" value="Vaccinia Virus protein VP39"/>
    <property type="match status" value="1"/>
</dbReference>
<feature type="transmembrane region" description="Helical" evidence="5">
    <location>
        <begin position="72"/>
        <end position="94"/>
    </location>
</feature>
<evidence type="ECO:0000313" key="8">
    <source>
        <dbReference type="EMBL" id="QDV43074.1"/>
    </source>
</evidence>
<dbReference type="SUPFAM" id="SSF53335">
    <property type="entry name" value="S-adenosyl-L-methionine-dependent methyltransferases"/>
    <property type="match status" value="1"/>
</dbReference>
<name>A0A518HQE0_9BACT</name>
<comment type="similarity">
    <text evidence="1 5">Belongs to the spermidine/spermine synthase family.</text>
</comment>
<dbReference type="OrthoDB" id="9793120at2"/>
<dbReference type="InterPro" id="IPR001045">
    <property type="entry name" value="Spermi_synthase"/>
</dbReference>
<feature type="binding site" evidence="5">
    <location>
        <position position="271"/>
    </location>
    <ligand>
        <name>spermidine</name>
        <dbReference type="ChEBI" id="CHEBI:57834"/>
    </ligand>
</feature>
<proteinExistence type="inferred from homology"/>
<dbReference type="CDD" id="cd02440">
    <property type="entry name" value="AdoMet_MTases"/>
    <property type="match status" value="1"/>
</dbReference>
<feature type="transmembrane region" description="Helical" evidence="5">
    <location>
        <begin position="135"/>
        <end position="158"/>
    </location>
</feature>
<evidence type="ECO:0000256" key="6">
    <source>
        <dbReference type="PROSITE-ProRule" id="PRU00354"/>
    </source>
</evidence>
<accession>A0A518HQE0</accession>
<dbReference type="GO" id="GO:0008295">
    <property type="term" value="P:spermidine biosynthetic process"/>
    <property type="evidence" value="ECO:0007669"/>
    <property type="project" value="UniProtKB-UniRule"/>
</dbReference>
<comment type="subcellular location">
    <subcellularLocation>
        <location evidence="5">Cell membrane</location>
        <topology evidence="5">Multi-pass membrane protein</topology>
    </subcellularLocation>
</comment>
<keyword evidence="2 5" id="KW-0808">Transferase</keyword>
<dbReference type="EC" id="2.5.1.16" evidence="5"/>
<feature type="binding site" evidence="5">
    <location>
        <position position="241"/>
    </location>
    <ligand>
        <name>S-methyl-5'-thioadenosine</name>
        <dbReference type="ChEBI" id="CHEBI:17509"/>
    </ligand>
</feature>
<dbReference type="PANTHER" id="PTHR43317">
    <property type="entry name" value="THERMOSPERMINE SYNTHASE ACAULIS5"/>
    <property type="match status" value="1"/>
</dbReference>
<dbReference type="GO" id="GO:0004766">
    <property type="term" value="F:spermidine synthase activity"/>
    <property type="evidence" value="ECO:0007669"/>
    <property type="project" value="UniProtKB-UniRule"/>
</dbReference>
<dbReference type="Proteomes" id="UP000319004">
    <property type="component" value="Chromosome"/>
</dbReference>
<feature type="binding site" evidence="5">
    <location>
        <begin position="349"/>
        <end position="350"/>
    </location>
    <ligand>
        <name>S-methyl-5'-thioadenosine</name>
        <dbReference type="ChEBI" id="CHEBI:17509"/>
    </ligand>
</feature>
<keyword evidence="5" id="KW-1003">Cell membrane</keyword>
<keyword evidence="5" id="KW-0812">Transmembrane</keyword>
<keyword evidence="5" id="KW-0472">Membrane</keyword>
<dbReference type="KEGG" id="snep:Enr13x_29260"/>
<evidence type="ECO:0000256" key="1">
    <source>
        <dbReference type="ARBA" id="ARBA00007867"/>
    </source>
</evidence>
<dbReference type="UniPathway" id="UPA00248">
    <property type="reaction ID" value="UER00314"/>
</dbReference>
<dbReference type="AlphaFoldDB" id="A0A518HQE0"/>
<feature type="transmembrane region" description="Helical" evidence="5">
    <location>
        <begin position="198"/>
        <end position="216"/>
    </location>
</feature>
<dbReference type="GO" id="GO:0005886">
    <property type="term" value="C:plasma membrane"/>
    <property type="evidence" value="ECO:0007669"/>
    <property type="project" value="UniProtKB-SubCell"/>
</dbReference>
<keyword evidence="5" id="KW-1133">Transmembrane helix</keyword>
<feature type="binding site" evidence="5">
    <location>
        <position position="315"/>
    </location>
    <ligand>
        <name>S-methyl-5'-thioadenosine</name>
        <dbReference type="ChEBI" id="CHEBI:17509"/>
    </ligand>
</feature>
<dbReference type="InterPro" id="IPR030373">
    <property type="entry name" value="PABS_CS"/>
</dbReference>
<feature type="transmembrane region" description="Helical" evidence="5">
    <location>
        <begin position="164"/>
        <end position="186"/>
    </location>
</feature>
<feature type="transmembrane region" description="Helical" evidence="5">
    <location>
        <begin position="42"/>
        <end position="60"/>
    </location>
</feature>
<evidence type="ECO:0000256" key="5">
    <source>
        <dbReference type="HAMAP-Rule" id="MF_00198"/>
    </source>
</evidence>
<organism evidence="8 9">
    <name type="scientific">Stieleria neptunia</name>
    <dbReference type="NCBI Taxonomy" id="2527979"/>
    <lineage>
        <taxon>Bacteria</taxon>
        <taxon>Pseudomonadati</taxon>
        <taxon>Planctomycetota</taxon>
        <taxon>Planctomycetia</taxon>
        <taxon>Pirellulales</taxon>
        <taxon>Pirellulaceae</taxon>
        <taxon>Stieleria</taxon>
    </lineage>
</organism>
<dbReference type="Pfam" id="PF01564">
    <property type="entry name" value="Spermine_synth"/>
    <property type="match status" value="1"/>
</dbReference>
<comment type="function">
    <text evidence="5">Catalyzes the irreversible transfer of a propylamine group from the amino donor S-adenosylmethioninamine (decarboxy-AdoMet) to putrescine (1,4-diaminobutane) to yield spermidine.</text>
</comment>
<dbReference type="PROSITE" id="PS51006">
    <property type="entry name" value="PABS_2"/>
    <property type="match status" value="1"/>
</dbReference>
<gene>
    <name evidence="5 8" type="primary">speE</name>
    <name evidence="8" type="ORF">Enr13x_29260</name>
</gene>
<dbReference type="RefSeq" id="WP_145386906.1">
    <property type="nucleotide sequence ID" value="NZ_CP037423.1"/>
</dbReference>
<dbReference type="GO" id="GO:0010487">
    <property type="term" value="F:thermospermine synthase activity"/>
    <property type="evidence" value="ECO:0007669"/>
    <property type="project" value="UniProtKB-ARBA"/>
</dbReference>
<dbReference type="EMBL" id="CP037423">
    <property type="protein sequence ID" value="QDV43074.1"/>
    <property type="molecule type" value="Genomic_DNA"/>
</dbReference>
<feature type="binding site" evidence="5">
    <location>
        <position position="295"/>
    </location>
    <ligand>
        <name>spermidine</name>
        <dbReference type="ChEBI" id="CHEBI:57834"/>
    </ligand>
</feature>
<protein>
    <recommendedName>
        <fullName evidence="5">Polyamine aminopropyltransferase</fullName>
    </recommendedName>
    <alternativeName>
        <fullName evidence="5">Putrescine aminopropyltransferase</fullName>
        <shortName evidence="5">PAPT</shortName>
    </alternativeName>
    <alternativeName>
        <fullName evidence="5">Spermidine synthase</fullName>
        <shortName evidence="5">SPDS</shortName>
        <shortName evidence="5">SPDSY</shortName>
        <ecNumber evidence="5">2.5.1.16</ecNumber>
    </alternativeName>
</protein>
<reference evidence="8 9" key="1">
    <citation type="submission" date="2019-03" db="EMBL/GenBank/DDBJ databases">
        <title>Deep-cultivation of Planctomycetes and their phenomic and genomic characterization uncovers novel biology.</title>
        <authorList>
            <person name="Wiegand S."/>
            <person name="Jogler M."/>
            <person name="Boedeker C."/>
            <person name="Pinto D."/>
            <person name="Vollmers J."/>
            <person name="Rivas-Marin E."/>
            <person name="Kohn T."/>
            <person name="Peeters S.H."/>
            <person name="Heuer A."/>
            <person name="Rast P."/>
            <person name="Oberbeckmann S."/>
            <person name="Bunk B."/>
            <person name="Jeske O."/>
            <person name="Meyerdierks A."/>
            <person name="Storesund J.E."/>
            <person name="Kallscheuer N."/>
            <person name="Luecker S."/>
            <person name="Lage O.M."/>
            <person name="Pohl T."/>
            <person name="Merkel B.J."/>
            <person name="Hornburger P."/>
            <person name="Mueller R.-W."/>
            <person name="Bruemmer F."/>
            <person name="Labrenz M."/>
            <person name="Spormann A.M."/>
            <person name="Op den Camp H."/>
            <person name="Overmann J."/>
            <person name="Amann R."/>
            <person name="Jetten M.S.M."/>
            <person name="Mascher T."/>
            <person name="Medema M.H."/>
            <person name="Devos D.P."/>
            <person name="Kaster A.-K."/>
            <person name="Ovreas L."/>
            <person name="Rohde M."/>
            <person name="Galperin M.Y."/>
            <person name="Jogler C."/>
        </authorList>
    </citation>
    <scope>NUCLEOTIDE SEQUENCE [LARGE SCALE GENOMIC DNA]</scope>
    <source>
        <strain evidence="8 9">Enr13</strain>
    </source>
</reference>
<dbReference type="PROSITE" id="PS01330">
    <property type="entry name" value="PABS_1"/>
    <property type="match status" value="1"/>
</dbReference>
<dbReference type="InterPro" id="IPR030374">
    <property type="entry name" value="PABS"/>
</dbReference>
<evidence type="ECO:0000313" key="9">
    <source>
        <dbReference type="Proteomes" id="UP000319004"/>
    </source>
</evidence>
<evidence type="ECO:0000256" key="2">
    <source>
        <dbReference type="ARBA" id="ARBA00022679"/>
    </source>
</evidence>
<dbReference type="NCBIfam" id="NF002956">
    <property type="entry name" value="PRK03612.1"/>
    <property type="match status" value="1"/>
</dbReference>
<evidence type="ECO:0000256" key="4">
    <source>
        <dbReference type="ARBA" id="ARBA00023115"/>
    </source>
</evidence>
<evidence type="ECO:0000259" key="7">
    <source>
        <dbReference type="PROSITE" id="PS51006"/>
    </source>
</evidence>
<comment type="subunit">
    <text evidence="5">Homodimer or homotetramer.</text>
</comment>
<comment type="catalytic activity">
    <reaction evidence="5">
        <text>S-adenosyl 3-(methylsulfanyl)propylamine + putrescine = S-methyl-5'-thioadenosine + spermidine + H(+)</text>
        <dbReference type="Rhea" id="RHEA:12721"/>
        <dbReference type="ChEBI" id="CHEBI:15378"/>
        <dbReference type="ChEBI" id="CHEBI:17509"/>
        <dbReference type="ChEBI" id="CHEBI:57443"/>
        <dbReference type="ChEBI" id="CHEBI:57834"/>
        <dbReference type="ChEBI" id="CHEBI:326268"/>
        <dbReference type="EC" id="2.5.1.16"/>
    </reaction>
</comment>
<comment type="caution">
    <text evidence="5">Lacks conserved residue(s) required for the propagation of feature annotation.</text>
</comment>
<dbReference type="FunFam" id="3.40.50.150:FF:000088">
    <property type="entry name" value="Polyamine aminopropyltransferase"/>
    <property type="match status" value="1"/>
</dbReference>
<dbReference type="InterPro" id="IPR029063">
    <property type="entry name" value="SAM-dependent_MTases_sf"/>
</dbReference>
<keyword evidence="9" id="KW-1185">Reference proteome</keyword>
<feature type="transmembrane region" description="Helical" evidence="5">
    <location>
        <begin position="100"/>
        <end position="123"/>
    </location>
</feature>
<feature type="domain" description="PABS" evidence="7">
    <location>
        <begin position="207"/>
        <end position="446"/>
    </location>
</feature>
<keyword evidence="3 5" id="KW-0745">Spermidine biosynthesis</keyword>
<feature type="transmembrane region" description="Helical" evidence="5">
    <location>
        <begin position="12"/>
        <end position="36"/>
    </location>
</feature>
<dbReference type="HAMAP" id="MF_00198">
    <property type="entry name" value="Spermidine_synth"/>
    <property type="match status" value="1"/>
</dbReference>
<sequence length="511" mass="56477">MIDRAPNYLLYLNVLVIATCGLIYELLAGTLASYLLGDSVTQFSLVIGVYLSALGVGSWLSRYVENRVARTFIEIEIALALVGGLSAPLLFVAFAQITWFRISLFGSVFAIGTLVGLELPLLMRILREHLDFRELVARVLTFDYIGALLASVLFPVLLVPRLGLVRTSLLFGILNAVVGVWGTYLLRPLLSSRGLGALRGRGFLVIGLLVVAFIKADTLTDWTEEAILENPIVYSTQSDFQRIVVTQRQGHFQLHLNGHLQFNSKDEYRYHESLVHPALTIADEAEHVLVLGGGDGLAVREILRYDRVKAVTLVDLDPAMTGLATDFPPLAELNEHALADPRVTVVNRDAFVWAGEGETKFDVAVIDFPDPGSYSVGKLYTTRFFQLLRRRLTDSAIVSIQCTSPLVAPKSYWCILNTMQQAGFDVRPYHAAVPSFGVWGFALAGMQPLTADTDGGFPIRHPLPAGLRFLDSKTMVAMFQMPADLVPAQTSVNRLNDQVLVRYYEQEWGAM</sequence>
<keyword evidence="4 5" id="KW-0620">Polyamine biosynthesis</keyword>
<comment type="pathway">
    <text evidence="5">Amine and polyamine biosynthesis; spermidine biosynthesis; spermidine from putrescine: step 1/1.</text>
</comment>
<feature type="active site" description="Proton acceptor" evidence="5 6">
    <location>
        <position position="367"/>
    </location>
</feature>
<evidence type="ECO:0000256" key="3">
    <source>
        <dbReference type="ARBA" id="ARBA00023066"/>
    </source>
</evidence>